<protein>
    <recommendedName>
        <fullName evidence="1">Peptidoglycan binding-like domain-containing protein</fullName>
    </recommendedName>
</protein>
<evidence type="ECO:0000313" key="2">
    <source>
        <dbReference type="EMBL" id="AUW92563.1"/>
    </source>
</evidence>
<reference evidence="2 3" key="1">
    <citation type="journal article" date="2019" name="Sci. Rep.">
        <title>Sulfobacillus thermotolerans: new insights into resistance and metabolic capacities of acidophilic chemolithotrophs.</title>
        <authorList>
            <person name="Panyushkina A.E."/>
            <person name="Babenko V.V."/>
            <person name="Nikitina A.S."/>
            <person name="Selezneva O.V."/>
            <person name="Tsaplina I.A."/>
            <person name="Letarova M.A."/>
            <person name="Kostryukova E.S."/>
            <person name="Letarov A.V."/>
        </authorList>
    </citation>
    <scope>NUCLEOTIDE SEQUENCE [LARGE SCALE GENOMIC DNA]</scope>
    <source>
        <strain evidence="2 3">Kr1</strain>
    </source>
</reference>
<proteinExistence type="predicted"/>
<feature type="domain" description="Peptidoglycan binding-like" evidence="1">
    <location>
        <begin position="55"/>
        <end position="92"/>
    </location>
</feature>
<dbReference type="Gene3D" id="2.130.10.10">
    <property type="entry name" value="YVTN repeat-like/Quinoprotein amine dehydrogenase"/>
    <property type="match status" value="1"/>
</dbReference>
<name>A0ABN5GVW6_9FIRM</name>
<dbReference type="Gene3D" id="1.10.101.10">
    <property type="entry name" value="PGBD-like superfamily/PGBD"/>
    <property type="match status" value="3"/>
</dbReference>
<dbReference type="InterPro" id="IPR036366">
    <property type="entry name" value="PGBDSf"/>
</dbReference>
<gene>
    <name evidence="2" type="ORF">BXT84_00170</name>
</gene>
<evidence type="ECO:0000313" key="3">
    <source>
        <dbReference type="Proteomes" id="UP000325292"/>
    </source>
</evidence>
<feature type="domain" description="Peptidoglycan binding-like" evidence="1">
    <location>
        <begin position="202"/>
        <end position="251"/>
    </location>
</feature>
<accession>A0ABN5GVW6</accession>
<dbReference type="InterPro" id="IPR011045">
    <property type="entry name" value="N2O_reductase_N"/>
</dbReference>
<dbReference type="EMBL" id="CP019454">
    <property type="protein sequence ID" value="AUW92563.1"/>
    <property type="molecule type" value="Genomic_DNA"/>
</dbReference>
<dbReference type="InterPro" id="IPR002477">
    <property type="entry name" value="Peptidoglycan-bd-like"/>
</dbReference>
<feature type="domain" description="Peptidoglycan binding-like" evidence="1">
    <location>
        <begin position="114"/>
        <end position="179"/>
    </location>
</feature>
<sequence>MASFSNNLPVVPFGSRVLRLQSPAIAGTDVKVFQRLYDTMLELMDPPQGPMGSRIPITGIFDHSSQQAAYNIQSYFGIAVDGVVDRQTYRIMGQDNSAYGGPAFGSRPLSIGMSGGDVRVLQNRLNCLRYASINNQPANGIFGSSTKPAVLAFQGDNIVYRHWDISFDGSVGPNTFDILWITSFTGGRNLGEGDNGFDTVGLQVILQNLGFYLGRIDGYFGRATREAVRAFQKAFGITVDGVAGSETFYALGRSNPVFWYSADLFPRQRIGDLHTIREISSTIDPINGDKNPYGVILAPNTFDDTQTVLKHGDVLVSNINNAKGIMGLGSTLERIVQGKPHRFFAGAMAPIAIATSNLGATWIADYGFNPNGSQGIVQVISANGLLFSGGDIRRDLFAGPWGMQFNFGEFYGLPAAFFSTNVLSGTIDRFTGFHPPNFNEDSITVQIGSGFAHIGTTINTVYGPQGMIWLPMGDALYIADGAHDSISVLAPVSTGENDMGSGLTIYQGPPLNKPAGLGFNPENGHLIAVNQGDNRAIEINPRTGRLVSSRTLDKTPVNPVTGAGSALFGIYVALDEDGELALYFTNNNTNTVNVLTR</sequence>
<evidence type="ECO:0000259" key="1">
    <source>
        <dbReference type="Pfam" id="PF01471"/>
    </source>
</evidence>
<dbReference type="Pfam" id="PF01471">
    <property type="entry name" value="PG_binding_1"/>
    <property type="match status" value="3"/>
</dbReference>
<dbReference type="SUPFAM" id="SSF50974">
    <property type="entry name" value="Nitrous oxide reductase, N-terminal domain"/>
    <property type="match status" value="1"/>
</dbReference>
<dbReference type="SUPFAM" id="SSF47090">
    <property type="entry name" value="PGBD-like"/>
    <property type="match status" value="3"/>
</dbReference>
<organism evidence="2 3">
    <name type="scientific">Sulfobacillus thermotolerans</name>
    <dbReference type="NCBI Taxonomy" id="338644"/>
    <lineage>
        <taxon>Bacteria</taxon>
        <taxon>Bacillati</taxon>
        <taxon>Bacillota</taxon>
        <taxon>Clostridia</taxon>
        <taxon>Eubacteriales</taxon>
        <taxon>Clostridiales Family XVII. Incertae Sedis</taxon>
        <taxon>Sulfobacillus</taxon>
    </lineage>
</organism>
<keyword evidence="3" id="KW-1185">Reference proteome</keyword>
<dbReference type="InterPro" id="IPR015943">
    <property type="entry name" value="WD40/YVTN_repeat-like_dom_sf"/>
</dbReference>
<dbReference type="Proteomes" id="UP000325292">
    <property type="component" value="Chromosome"/>
</dbReference>
<dbReference type="InterPro" id="IPR036365">
    <property type="entry name" value="PGBD-like_sf"/>
</dbReference>